<proteinExistence type="predicted"/>
<evidence type="ECO:0000313" key="1">
    <source>
        <dbReference type="EMBL" id="KAF1934673.1"/>
    </source>
</evidence>
<name>A0A6A5S427_9PLEO</name>
<accession>A0A6A5S427</accession>
<keyword evidence="3" id="KW-1185">Reference proteome</keyword>
<dbReference type="OrthoDB" id="413361at2759"/>
<organism evidence="1 3">
    <name type="scientific">Clathrospora elynae</name>
    <dbReference type="NCBI Taxonomy" id="706981"/>
    <lineage>
        <taxon>Eukaryota</taxon>
        <taxon>Fungi</taxon>
        <taxon>Dikarya</taxon>
        <taxon>Ascomycota</taxon>
        <taxon>Pezizomycotina</taxon>
        <taxon>Dothideomycetes</taxon>
        <taxon>Pleosporomycetidae</taxon>
        <taxon>Pleosporales</taxon>
        <taxon>Diademaceae</taxon>
        <taxon>Clathrospora</taxon>
    </lineage>
</organism>
<dbReference type="EMBL" id="ML976406">
    <property type="protein sequence ID" value="KAF1934673.1"/>
    <property type="molecule type" value="Genomic_DNA"/>
</dbReference>
<evidence type="ECO:0000313" key="3">
    <source>
        <dbReference type="Proteomes" id="UP000800038"/>
    </source>
</evidence>
<reference evidence="1" key="1">
    <citation type="journal article" date="2020" name="Stud. Mycol.">
        <title>101 Dothideomycetes genomes: a test case for predicting lifestyles and emergence of pathogens.</title>
        <authorList>
            <person name="Haridas S."/>
            <person name="Albert R."/>
            <person name="Binder M."/>
            <person name="Bloem J."/>
            <person name="Labutti K."/>
            <person name="Salamov A."/>
            <person name="Andreopoulos B."/>
            <person name="Baker S."/>
            <person name="Barry K."/>
            <person name="Bills G."/>
            <person name="Bluhm B."/>
            <person name="Cannon C."/>
            <person name="Castanera R."/>
            <person name="Culley D."/>
            <person name="Daum C."/>
            <person name="Ezra D."/>
            <person name="Gonzalez J."/>
            <person name="Henrissat B."/>
            <person name="Kuo A."/>
            <person name="Liang C."/>
            <person name="Lipzen A."/>
            <person name="Lutzoni F."/>
            <person name="Magnuson J."/>
            <person name="Mondo S."/>
            <person name="Nolan M."/>
            <person name="Ohm R."/>
            <person name="Pangilinan J."/>
            <person name="Park H.-J."/>
            <person name="Ramirez L."/>
            <person name="Alfaro M."/>
            <person name="Sun H."/>
            <person name="Tritt A."/>
            <person name="Yoshinaga Y."/>
            <person name="Zwiers L.-H."/>
            <person name="Turgeon B."/>
            <person name="Goodwin S."/>
            <person name="Spatafora J."/>
            <person name="Crous P."/>
            <person name="Grigoriev I."/>
        </authorList>
    </citation>
    <scope>NUCLEOTIDE SEQUENCE</scope>
    <source>
        <strain evidence="1">CBS 161.51</strain>
    </source>
</reference>
<dbReference type="EMBL" id="ML976187">
    <property type="protein sequence ID" value="KAF1936468.1"/>
    <property type="molecule type" value="Genomic_DNA"/>
</dbReference>
<evidence type="ECO:0000313" key="2">
    <source>
        <dbReference type="EMBL" id="KAF1936468.1"/>
    </source>
</evidence>
<sequence>MSTAAPTSSNVSITLRADGKNWKDWDKQLCNCAMAISAATVLTEGTIPHYDEASGLYTQLDLTQPNLSDSTMTPAQIMAELQRVEEINKYMRPVNKDRKERNDTDRKAREDWLVRDARLQNIILSSVDKALTSQLRSCNTAYGMHTLLNQLNHSSDHANAAIAWASFVDLRADNCTSIRQYLGKFREAIADVTVAGINISWKKPGQSWTIDALIASVEDHIRHTNQEPLRTFTTVAKQQEEKRILARVKQQQQPGPQRAPKTHCEHCGKEHAGGAASCWKLHPEQIPERRKNTWNKPRTNVTITGAAGPRYGNYVYASIASVSPNLLSKAISNNEYKQRYCYDTAANRHVFNDR</sequence>
<gene>
    <name evidence="1" type="ORF">EJ02DRAFT_312071</name>
    <name evidence="2" type="ORF">EJ02DRAFT_318242</name>
</gene>
<dbReference type="Pfam" id="PF14223">
    <property type="entry name" value="Retrotran_gag_2"/>
    <property type="match status" value="1"/>
</dbReference>
<feature type="non-terminal residue" evidence="1">
    <location>
        <position position="354"/>
    </location>
</feature>
<dbReference type="Proteomes" id="UP000800038">
    <property type="component" value="Unassembled WGS sequence"/>
</dbReference>
<dbReference type="AlphaFoldDB" id="A0A6A5S427"/>
<protein>
    <submittedName>
        <fullName evidence="1">Uncharacterized protein</fullName>
    </submittedName>
</protein>